<evidence type="ECO:0000256" key="2">
    <source>
        <dbReference type="ARBA" id="ARBA00005254"/>
    </source>
</evidence>
<dbReference type="InterPro" id="IPR018376">
    <property type="entry name" value="Enoyl-CoA_hyd/isom_CS"/>
</dbReference>
<evidence type="ECO:0000256" key="1">
    <source>
        <dbReference type="ARBA" id="ARBA00005005"/>
    </source>
</evidence>
<keyword evidence="3" id="KW-0276">Fatty acid metabolism</keyword>
<dbReference type="EMBL" id="UINC01001104">
    <property type="protein sequence ID" value="SUZ70857.1"/>
    <property type="molecule type" value="Genomic_DNA"/>
</dbReference>
<dbReference type="InterPro" id="IPR001753">
    <property type="entry name" value="Enoyl-CoA_hydra/iso"/>
</dbReference>
<reference evidence="6" key="1">
    <citation type="submission" date="2018-05" db="EMBL/GenBank/DDBJ databases">
        <authorList>
            <person name="Lanie J.A."/>
            <person name="Ng W.-L."/>
            <person name="Kazmierczak K.M."/>
            <person name="Andrzejewski T.M."/>
            <person name="Davidsen T.M."/>
            <person name="Wayne K.J."/>
            <person name="Tettelin H."/>
            <person name="Glass J.I."/>
            <person name="Rusch D."/>
            <person name="Podicherti R."/>
            <person name="Tsui H.-C.T."/>
            <person name="Winkler M.E."/>
        </authorList>
    </citation>
    <scope>NUCLEOTIDE SEQUENCE</scope>
</reference>
<accession>A0A381PXY7</accession>
<dbReference type="SUPFAM" id="SSF52096">
    <property type="entry name" value="ClpP/crotonase"/>
    <property type="match status" value="1"/>
</dbReference>
<organism evidence="6">
    <name type="scientific">marine metagenome</name>
    <dbReference type="NCBI Taxonomy" id="408172"/>
    <lineage>
        <taxon>unclassified sequences</taxon>
        <taxon>metagenomes</taxon>
        <taxon>ecological metagenomes</taxon>
    </lineage>
</organism>
<comment type="similarity">
    <text evidence="2">Belongs to the enoyl-CoA hydratase/isomerase family.</text>
</comment>
<dbReference type="InterPro" id="IPR014748">
    <property type="entry name" value="Enoyl-CoA_hydra_C"/>
</dbReference>
<gene>
    <name evidence="6" type="ORF">METZ01_LOCUS23711</name>
</gene>
<keyword evidence="5" id="KW-0413">Isomerase</keyword>
<dbReference type="GO" id="GO:0006635">
    <property type="term" value="P:fatty acid beta-oxidation"/>
    <property type="evidence" value="ECO:0007669"/>
    <property type="project" value="UniProtKB-UniPathway"/>
</dbReference>
<sequence>MSDRVTINIANHIAEVTLNRPDKHNALDSDMFEAIISVGENLVKDNSLRAVILNGAGNSFCAGIDITSFGGKGINEASENRMQPRKGSIANFYQSAAYVWREIPVPVIAALHGAVFGGGFQIALGADIRYARDDTQFSIMEIKWGIIPDMSITNTIPYLTSIDKALELAITGKVFDGSEAIALELVTALKKDPLESSRALAKTIAEKSPDAIRAIKKLFYSSWNDSEKESLRREAELQIQVMSQPNQMEAVASAIENRSARFLDSII</sequence>
<evidence type="ECO:0000256" key="4">
    <source>
        <dbReference type="ARBA" id="ARBA00023098"/>
    </source>
</evidence>
<comment type="pathway">
    <text evidence="1">Lipid metabolism; fatty acid beta-oxidation.</text>
</comment>
<name>A0A381PXY7_9ZZZZ</name>
<dbReference type="AlphaFoldDB" id="A0A381PXY7"/>
<evidence type="ECO:0000313" key="6">
    <source>
        <dbReference type="EMBL" id="SUZ70857.1"/>
    </source>
</evidence>
<dbReference type="Gene3D" id="3.90.226.10">
    <property type="entry name" value="2-enoyl-CoA Hydratase, Chain A, domain 1"/>
    <property type="match status" value="1"/>
</dbReference>
<dbReference type="CDD" id="cd06558">
    <property type="entry name" value="crotonase-like"/>
    <property type="match status" value="1"/>
</dbReference>
<dbReference type="InterPro" id="IPR029045">
    <property type="entry name" value="ClpP/crotonase-like_dom_sf"/>
</dbReference>
<dbReference type="PANTHER" id="PTHR43149:SF1">
    <property type="entry name" value="DELTA(3,5)-DELTA(2,4)-DIENOYL-COA ISOMERASE, MITOCHONDRIAL"/>
    <property type="match status" value="1"/>
</dbReference>
<dbReference type="UniPathway" id="UPA00659"/>
<evidence type="ECO:0000256" key="3">
    <source>
        <dbReference type="ARBA" id="ARBA00022832"/>
    </source>
</evidence>
<dbReference type="GO" id="GO:0016853">
    <property type="term" value="F:isomerase activity"/>
    <property type="evidence" value="ECO:0007669"/>
    <property type="project" value="UniProtKB-KW"/>
</dbReference>
<dbReference type="PANTHER" id="PTHR43149">
    <property type="entry name" value="ENOYL-COA HYDRATASE"/>
    <property type="match status" value="1"/>
</dbReference>
<dbReference type="InterPro" id="IPR045002">
    <property type="entry name" value="Ech1-like"/>
</dbReference>
<keyword evidence="4" id="KW-0443">Lipid metabolism</keyword>
<protein>
    <recommendedName>
        <fullName evidence="7">Enoyl-CoA hydratase</fullName>
    </recommendedName>
</protein>
<evidence type="ECO:0000256" key="5">
    <source>
        <dbReference type="ARBA" id="ARBA00023235"/>
    </source>
</evidence>
<evidence type="ECO:0008006" key="7">
    <source>
        <dbReference type="Google" id="ProtNLM"/>
    </source>
</evidence>
<dbReference type="PROSITE" id="PS00166">
    <property type="entry name" value="ENOYL_COA_HYDRATASE"/>
    <property type="match status" value="1"/>
</dbReference>
<dbReference type="NCBIfam" id="NF005699">
    <property type="entry name" value="PRK07509.1"/>
    <property type="match status" value="1"/>
</dbReference>
<dbReference type="Pfam" id="PF00378">
    <property type="entry name" value="ECH_1"/>
    <property type="match status" value="1"/>
</dbReference>
<dbReference type="Gene3D" id="1.10.12.10">
    <property type="entry name" value="Lyase 2-enoyl-coa Hydratase, Chain A, domain 2"/>
    <property type="match status" value="1"/>
</dbReference>
<proteinExistence type="inferred from homology"/>